<dbReference type="OrthoDB" id="282393at2"/>
<evidence type="ECO:0000313" key="3">
    <source>
        <dbReference type="Proteomes" id="UP000244892"/>
    </source>
</evidence>
<evidence type="ECO:0000313" key="2">
    <source>
        <dbReference type="EMBL" id="AWI52643.1"/>
    </source>
</evidence>
<dbReference type="InterPro" id="IPR012347">
    <property type="entry name" value="Ferritin-like"/>
</dbReference>
<protein>
    <submittedName>
        <fullName evidence="2">Aldehyde dehydrogenase</fullName>
    </submittedName>
</protein>
<name>A0A2U8FNQ0_9BURK</name>
<proteinExistence type="predicted"/>
<dbReference type="EMBL" id="CP029210">
    <property type="protein sequence ID" value="AWI52643.1"/>
    <property type="molecule type" value="Genomic_DNA"/>
</dbReference>
<dbReference type="InterPro" id="IPR016920">
    <property type="entry name" value="UCP029477"/>
</dbReference>
<dbReference type="Gene3D" id="1.20.1260.10">
    <property type="match status" value="1"/>
</dbReference>
<sequence length="150" mass="16751">MERDDIIDVLNDLIENSRDGQYGFNTCAEHVKSPELRDIFLARATACQTAVSELQVLVSECGGTPDDGGTISGAMHRGWVAVRGTLSGYTDVGMLEECERGEDVAKARYEKALSRPLPEPIRAVIERQYQGVLRNHEQVKLLRERYRTAV</sequence>
<reference evidence="2 3" key="1">
    <citation type="submission" date="2018-05" db="EMBL/GenBank/DDBJ databases">
        <title>complete genome sequence of Aquabacterium olei NBRC 110486.</title>
        <authorList>
            <person name="Tang B."/>
            <person name="Chang J."/>
            <person name="Zhang L."/>
            <person name="Yang H."/>
        </authorList>
    </citation>
    <scope>NUCLEOTIDE SEQUENCE [LARGE SCALE GENOMIC DNA]</scope>
    <source>
        <strain evidence="2 3">NBRC 110486</strain>
    </source>
</reference>
<dbReference type="AlphaFoldDB" id="A0A2U8FNQ0"/>
<evidence type="ECO:0000259" key="1">
    <source>
        <dbReference type="Pfam" id="PF09537"/>
    </source>
</evidence>
<dbReference type="KEGG" id="aon:DEH84_03840"/>
<dbReference type="RefSeq" id="WP_109034916.1">
    <property type="nucleotide sequence ID" value="NZ_CP029210.1"/>
</dbReference>
<gene>
    <name evidence="2" type="ORF">DEH84_03840</name>
</gene>
<accession>A0A2U8FNQ0</accession>
<dbReference type="InterPro" id="IPR019052">
    <property type="entry name" value="DUF2383"/>
</dbReference>
<dbReference type="InterPro" id="IPR011971">
    <property type="entry name" value="CHP02284"/>
</dbReference>
<keyword evidence="3" id="KW-1185">Reference proteome</keyword>
<dbReference type="Proteomes" id="UP000244892">
    <property type="component" value="Chromosome"/>
</dbReference>
<feature type="domain" description="DUF2383" evidence="1">
    <location>
        <begin position="5"/>
        <end position="114"/>
    </location>
</feature>
<dbReference type="PIRSF" id="PIRSF029477">
    <property type="entry name" value="UCP029477"/>
    <property type="match status" value="1"/>
</dbReference>
<dbReference type="Pfam" id="PF09537">
    <property type="entry name" value="DUF2383"/>
    <property type="match status" value="1"/>
</dbReference>
<dbReference type="NCBIfam" id="TIGR02284">
    <property type="entry name" value="PA2169 family four-helix-bundle protein"/>
    <property type="match status" value="1"/>
</dbReference>
<organism evidence="2 3">
    <name type="scientific">Aquabacterium olei</name>
    <dbReference type="NCBI Taxonomy" id="1296669"/>
    <lineage>
        <taxon>Bacteria</taxon>
        <taxon>Pseudomonadati</taxon>
        <taxon>Pseudomonadota</taxon>
        <taxon>Betaproteobacteria</taxon>
        <taxon>Burkholderiales</taxon>
        <taxon>Aquabacterium</taxon>
    </lineage>
</organism>